<evidence type="ECO:0000313" key="3">
    <source>
        <dbReference type="EMBL" id="RKP24722.1"/>
    </source>
</evidence>
<keyword evidence="4" id="KW-1185">Reference proteome</keyword>
<dbReference type="GO" id="GO:0005730">
    <property type="term" value="C:nucleolus"/>
    <property type="evidence" value="ECO:0007669"/>
    <property type="project" value="TreeGrafter"/>
</dbReference>
<feature type="signal peptide" evidence="1">
    <location>
        <begin position="1"/>
        <end position="23"/>
    </location>
</feature>
<feature type="domain" description="URB1 C-terminal" evidence="2">
    <location>
        <begin position="425"/>
        <end position="615"/>
    </location>
</feature>
<evidence type="ECO:0000313" key="4">
    <source>
        <dbReference type="Proteomes" id="UP000278143"/>
    </source>
</evidence>
<name>A0A4P9YYS2_9FUNG</name>
<protein>
    <recommendedName>
        <fullName evidence="2">URB1 C-terminal domain-containing protein</fullName>
    </recommendedName>
</protein>
<dbReference type="GO" id="GO:0000463">
    <property type="term" value="P:maturation of LSU-rRNA from tricistronic rRNA transcript (SSU-rRNA, 5.8S rRNA, LSU-rRNA)"/>
    <property type="evidence" value="ECO:0007669"/>
    <property type="project" value="TreeGrafter"/>
</dbReference>
<evidence type="ECO:0000256" key="1">
    <source>
        <dbReference type="SAM" id="SignalP"/>
    </source>
</evidence>
<feature type="chain" id="PRO_5020430398" description="URB1 C-terminal domain-containing protein" evidence="1">
    <location>
        <begin position="24"/>
        <end position="638"/>
    </location>
</feature>
<dbReference type="EMBL" id="KZ990068">
    <property type="protein sequence ID" value="RKP24722.1"/>
    <property type="molecule type" value="Genomic_DNA"/>
</dbReference>
<feature type="non-terminal residue" evidence="3">
    <location>
        <position position="638"/>
    </location>
</feature>
<sequence>MLNWWRLMWHLVDTLSICWTTHAARTLPGQLHQQLRPWALYLSTATTATPHDYEETAIVLQVLGPTIEDSSLMAMLEHLLRHPWQSTAAPMIVRLMGSLFALMAGRQDTMAVVRSHAEALLALWRQSTDDVLDRVMLVVMAATSPLLYANASALVYERSISCPTVYTAAPPTIPFRLQAKDTRTQLVHSIGAGHMPSGVTLAELKELSRSSGVLAMMLIGQLLPYAADEKEEASIYADTTFDARVARWISELAALPLTWLAHDQYRAELLRLCLDWAGYGATAVFSSALLDCLMPHYTASLSAADQHQLAYLWHYERSTKEEPMLVHALKWSPHPNSVRAATEQLLLANRTPNQVSAALSLLNDIDRERMWHTVRHFPMARPMDRVCTEADTSCYDPVYFLSVFSFLASLDGVVPARMWVETHALALAVAALSAIDDKLRRVAYILLDQLLPVLQATDDWKERRQVLWLLVALKSSIAQRDPLPARLPTLITQFAAHALKLALTPWHYMYPLVNGFLLQRPRIDLEDVPMFYSLFHAATPDAKRRKQWMLHLLVDGLREPSDYALYRRRHVIDLCLGYASSPLCDQNDFKLLLSRASDIDSALEDSTMQHGVLAWLQAALTLPVVTASPPLQLTMAGL</sequence>
<keyword evidence="1" id="KW-0732">Signal</keyword>
<evidence type="ECO:0000259" key="2">
    <source>
        <dbReference type="Pfam" id="PF16201"/>
    </source>
</evidence>
<reference evidence="4" key="1">
    <citation type="journal article" date="2018" name="Nat. Microbiol.">
        <title>Leveraging single-cell genomics to expand the fungal tree of life.</title>
        <authorList>
            <person name="Ahrendt S.R."/>
            <person name="Quandt C.A."/>
            <person name="Ciobanu D."/>
            <person name="Clum A."/>
            <person name="Salamov A."/>
            <person name="Andreopoulos B."/>
            <person name="Cheng J.F."/>
            <person name="Woyke T."/>
            <person name="Pelin A."/>
            <person name="Henrissat B."/>
            <person name="Reynolds N.K."/>
            <person name="Benny G.L."/>
            <person name="Smith M.E."/>
            <person name="James T.Y."/>
            <person name="Grigoriev I.V."/>
        </authorList>
    </citation>
    <scope>NUCLEOTIDE SEQUENCE [LARGE SCALE GENOMIC DNA]</scope>
    <source>
        <strain evidence="4">Benny S71-1</strain>
    </source>
</reference>
<dbReference type="AlphaFoldDB" id="A0A4P9YYS2"/>
<dbReference type="Proteomes" id="UP000278143">
    <property type="component" value="Unassembled WGS sequence"/>
</dbReference>
<proteinExistence type="predicted"/>
<accession>A0A4P9YYS2</accession>
<dbReference type="InterPro" id="IPR032436">
    <property type="entry name" value="URB1_C"/>
</dbReference>
<gene>
    <name evidence="3" type="ORF">SYNPS1DRAFT_23219</name>
</gene>
<dbReference type="OrthoDB" id="72892at2759"/>
<dbReference type="PANTHER" id="PTHR13500">
    <property type="entry name" value="NUCLEOLAR PRERIBOSOMAL-ASSOCIATED PROTEIN 1"/>
    <property type="match status" value="1"/>
</dbReference>
<dbReference type="GO" id="GO:0000466">
    <property type="term" value="P:maturation of 5.8S rRNA from tricistronic rRNA transcript (SSU-rRNA, 5.8S rRNA, LSU-rRNA)"/>
    <property type="evidence" value="ECO:0007669"/>
    <property type="project" value="TreeGrafter"/>
</dbReference>
<dbReference type="InterPro" id="IPR039844">
    <property type="entry name" value="URB1"/>
</dbReference>
<organism evidence="3 4">
    <name type="scientific">Syncephalis pseudoplumigaleata</name>
    <dbReference type="NCBI Taxonomy" id="1712513"/>
    <lineage>
        <taxon>Eukaryota</taxon>
        <taxon>Fungi</taxon>
        <taxon>Fungi incertae sedis</taxon>
        <taxon>Zoopagomycota</taxon>
        <taxon>Zoopagomycotina</taxon>
        <taxon>Zoopagomycetes</taxon>
        <taxon>Zoopagales</taxon>
        <taxon>Piptocephalidaceae</taxon>
        <taxon>Syncephalis</taxon>
    </lineage>
</organism>
<dbReference type="Pfam" id="PF16201">
    <property type="entry name" value="NopRA1"/>
    <property type="match status" value="1"/>
</dbReference>
<dbReference type="PANTHER" id="PTHR13500:SF0">
    <property type="entry name" value="NUCLEOLAR PRE-RIBOSOMAL-ASSOCIATED PROTEIN 1"/>
    <property type="match status" value="1"/>
</dbReference>